<evidence type="ECO:0000313" key="1">
    <source>
        <dbReference type="EMBL" id="GBO18663.1"/>
    </source>
</evidence>
<sequence>MRGGGDLFSTACSKASGDLGAHWTTVICKCTPVPVFSGSSVYYIMFLCYWCNKWFFSFQENLVDLNTNEPQSEHIGTEEKKENVHSTAAEIHFKNTDMSCSQQTQKTQSIRKHRKEKRKIATTAETEIQIKCKICGDSIVNNAFPHLIVDIWSTKSASRQRH</sequence>
<reference evidence="1 2" key="1">
    <citation type="journal article" date="2019" name="Sci. Rep.">
        <title>Orb-weaving spider Araneus ventricosus genome elucidates the spidroin gene catalogue.</title>
        <authorList>
            <person name="Kono N."/>
            <person name="Nakamura H."/>
            <person name="Ohtoshi R."/>
            <person name="Moran D.A.P."/>
            <person name="Shinohara A."/>
            <person name="Yoshida Y."/>
            <person name="Fujiwara M."/>
            <person name="Mori M."/>
            <person name="Tomita M."/>
            <person name="Arakawa K."/>
        </authorList>
    </citation>
    <scope>NUCLEOTIDE SEQUENCE [LARGE SCALE GENOMIC DNA]</scope>
</reference>
<proteinExistence type="predicted"/>
<dbReference type="Proteomes" id="UP000499080">
    <property type="component" value="Unassembled WGS sequence"/>
</dbReference>
<protein>
    <submittedName>
        <fullName evidence="1">Uncharacterized protein</fullName>
    </submittedName>
</protein>
<keyword evidence="2" id="KW-1185">Reference proteome</keyword>
<evidence type="ECO:0000313" key="2">
    <source>
        <dbReference type="Proteomes" id="UP000499080"/>
    </source>
</evidence>
<comment type="caution">
    <text evidence="1">The sequence shown here is derived from an EMBL/GenBank/DDBJ whole genome shotgun (WGS) entry which is preliminary data.</text>
</comment>
<name>A0A4Y2V0D5_ARAVE</name>
<gene>
    <name evidence="1" type="ORF">AVEN_222067_1</name>
</gene>
<organism evidence="1 2">
    <name type="scientific">Araneus ventricosus</name>
    <name type="common">Orbweaver spider</name>
    <name type="synonym">Epeira ventricosa</name>
    <dbReference type="NCBI Taxonomy" id="182803"/>
    <lineage>
        <taxon>Eukaryota</taxon>
        <taxon>Metazoa</taxon>
        <taxon>Ecdysozoa</taxon>
        <taxon>Arthropoda</taxon>
        <taxon>Chelicerata</taxon>
        <taxon>Arachnida</taxon>
        <taxon>Araneae</taxon>
        <taxon>Araneomorphae</taxon>
        <taxon>Entelegynae</taxon>
        <taxon>Araneoidea</taxon>
        <taxon>Araneidae</taxon>
        <taxon>Araneus</taxon>
    </lineage>
</organism>
<accession>A0A4Y2V0D5</accession>
<dbReference type="AlphaFoldDB" id="A0A4Y2V0D5"/>
<dbReference type="EMBL" id="BGPR01042265">
    <property type="protein sequence ID" value="GBO18663.1"/>
    <property type="molecule type" value="Genomic_DNA"/>
</dbReference>